<dbReference type="EMBL" id="VSSQ01034157">
    <property type="protein sequence ID" value="MPM86005.1"/>
    <property type="molecule type" value="Genomic_DNA"/>
</dbReference>
<evidence type="ECO:0000259" key="1">
    <source>
        <dbReference type="PROSITE" id="PS50887"/>
    </source>
</evidence>
<gene>
    <name evidence="2" type="primary">cph2_14</name>
    <name evidence="2" type="ORF">SDC9_133088</name>
</gene>
<dbReference type="InterPro" id="IPR029787">
    <property type="entry name" value="Nucleotide_cyclase"/>
</dbReference>
<accession>A0A645D9W4</accession>
<dbReference type="SMART" id="SM00267">
    <property type="entry name" value="GGDEF"/>
    <property type="match status" value="1"/>
</dbReference>
<dbReference type="CDD" id="cd01949">
    <property type="entry name" value="GGDEF"/>
    <property type="match status" value="1"/>
</dbReference>
<dbReference type="PROSITE" id="PS50887">
    <property type="entry name" value="GGDEF"/>
    <property type="match status" value="1"/>
</dbReference>
<dbReference type="AlphaFoldDB" id="A0A645D9W4"/>
<dbReference type="NCBIfam" id="TIGR00254">
    <property type="entry name" value="GGDEF"/>
    <property type="match status" value="1"/>
</dbReference>
<feature type="domain" description="GGDEF" evidence="1">
    <location>
        <begin position="1"/>
        <end position="131"/>
    </location>
</feature>
<dbReference type="InterPro" id="IPR000160">
    <property type="entry name" value="GGDEF_dom"/>
</dbReference>
<dbReference type="Gene3D" id="3.30.70.270">
    <property type="match status" value="1"/>
</dbReference>
<dbReference type="PANTHER" id="PTHR45138">
    <property type="entry name" value="REGULATORY COMPONENTS OF SENSORY TRANSDUCTION SYSTEM"/>
    <property type="match status" value="1"/>
</dbReference>
<dbReference type="PANTHER" id="PTHR45138:SF9">
    <property type="entry name" value="DIGUANYLATE CYCLASE DGCM-RELATED"/>
    <property type="match status" value="1"/>
</dbReference>
<dbReference type="InterPro" id="IPR050469">
    <property type="entry name" value="Diguanylate_Cyclase"/>
</dbReference>
<organism evidence="2">
    <name type="scientific">bioreactor metagenome</name>
    <dbReference type="NCBI Taxonomy" id="1076179"/>
    <lineage>
        <taxon>unclassified sequences</taxon>
        <taxon>metagenomes</taxon>
        <taxon>ecological metagenomes</taxon>
    </lineage>
</organism>
<name>A0A645D9W4_9ZZZZ</name>
<dbReference type="GO" id="GO:0052621">
    <property type="term" value="F:diguanylate cyclase activity"/>
    <property type="evidence" value="ECO:0007669"/>
    <property type="project" value="TreeGrafter"/>
</dbReference>
<protein>
    <submittedName>
        <fullName evidence="2">Phytochrome-like protein cph2</fullName>
    </submittedName>
</protein>
<evidence type="ECO:0000313" key="2">
    <source>
        <dbReference type="EMBL" id="MPM86005.1"/>
    </source>
</evidence>
<dbReference type="SUPFAM" id="SSF55073">
    <property type="entry name" value="Nucleotide cyclase"/>
    <property type="match status" value="1"/>
</dbReference>
<comment type="caution">
    <text evidence="2">The sequence shown here is derived from an EMBL/GenBank/DDBJ whole genome shotgun (WGS) entry which is preliminary data.</text>
</comment>
<proteinExistence type="predicted"/>
<dbReference type="Pfam" id="PF00990">
    <property type="entry name" value="GGDEF"/>
    <property type="match status" value="1"/>
</dbReference>
<dbReference type="InterPro" id="IPR043128">
    <property type="entry name" value="Rev_trsase/Diguanyl_cyclase"/>
</dbReference>
<sequence>MIDLDHFKEFNDNYGHMKGDEILRDVSKVLLKNSQDNILICRYGGDEFVAICTNMYDEEIETFIKKIQTELAEKGLVHEYSPVEKKITISIGYDNQKVDQHFDITSLIDRADKALYESKRQGRNTWMRFVEDIKGQ</sequence>
<reference evidence="2" key="1">
    <citation type="submission" date="2019-08" db="EMBL/GenBank/DDBJ databases">
        <authorList>
            <person name="Kucharzyk K."/>
            <person name="Murdoch R.W."/>
            <person name="Higgins S."/>
            <person name="Loffler F."/>
        </authorList>
    </citation>
    <scope>NUCLEOTIDE SEQUENCE</scope>
</reference>